<organism evidence="1 2">
    <name type="scientific">Couchioplanes caeruleus subsp. caeruleus</name>
    <dbReference type="NCBI Taxonomy" id="56427"/>
    <lineage>
        <taxon>Bacteria</taxon>
        <taxon>Bacillati</taxon>
        <taxon>Actinomycetota</taxon>
        <taxon>Actinomycetes</taxon>
        <taxon>Micromonosporales</taxon>
        <taxon>Micromonosporaceae</taxon>
        <taxon>Couchioplanes</taxon>
    </lineage>
</organism>
<reference evidence="1 2" key="1">
    <citation type="submission" date="2016-09" db="EMBL/GenBank/DDBJ databases">
        <title>Couchioplanes caeruleus draft genome sequence.</title>
        <authorList>
            <person name="Sheehan J."/>
            <person name="Caffrey P."/>
        </authorList>
    </citation>
    <scope>NUCLEOTIDE SEQUENCE [LARGE SCALE GENOMIC DNA]</scope>
    <source>
        <strain evidence="1 2">DSM 43634</strain>
    </source>
</reference>
<evidence type="ECO:0000313" key="1">
    <source>
        <dbReference type="EMBL" id="OJF10085.1"/>
    </source>
</evidence>
<dbReference type="RefSeq" id="WP_071809539.1">
    <property type="nucleotide sequence ID" value="NZ_MEIA01000533.1"/>
</dbReference>
<accession>A0A1K0FB53</accession>
<dbReference type="AlphaFoldDB" id="A0A1K0FB53"/>
<proteinExistence type="predicted"/>
<sequence length="157" mass="17600">MTTFVLIWDASDTGYPPANHRADIAATAAGETVRGRWSSGSRRSGTEPGDRVYLLRQRTDRGIVASGRLTDGIIVAGPHWAGDPRRATYYLEVSWDRVLPVADRLPLDDLLHEVPRHNWNHIFASGQRVRPPSDAALDRLWVRHLRDLDDVSASGRR</sequence>
<name>A0A1K0FB53_9ACTN</name>
<dbReference type="Proteomes" id="UP000182486">
    <property type="component" value="Unassembled WGS sequence"/>
</dbReference>
<evidence type="ECO:0000313" key="2">
    <source>
        <dbReference type="Proteomes" id="UP000182486"/>
    </source>
</evidence>
<protein>
    <recommendedName>
        <fullName evidence="3">EVE domain-containing protein</fullName>
    </recommendedName>
</protein>
<gene>
    <name evidence="1" type="ORF">BG844_34145</name>
</gene>
<keyword evidence="2" id="KW-1185">Reference proteome</keyword>
<dbReference type="EMBL" id="MEIA01000533">
    <property type="protein sequence ID" value="OJF10085.1"/>
    <property type="molecule type" value="Genomic_DNA"/>
</dbReference>
<evidence type="ECO:0008006" key="3">
    <source>
        <dbReference type="Google" id="ProtNLM"/>
    </source>
</evidence>
<comment type="caution">
    <text evidence="1">The sequence shown here is derived from an EMBL/GenBank/DDBJ whole genome shotgun (WGS) entry which is preliminary data.</text>
</comment>